<dbReference type="EMBL" id="ASPP01009533">
    <property type="protein sequence ID" value="ETO23996.1"/>
    <property type="molecule type" value="Genomic_DNA"/>
</dbReference>
<feature type="transmembrane region" description="Helical" evidence="2">
    <location>
        <begin position="98"/>
        <end position="117"/>
    </location>
</feature>
<dbReference type="AlphaFoldDB" id="X6NDD1"/>
<evidence type="ECO:0000313" key="3">
    <source>
        <dbReference type="EMBL" id="ETO23996.1"/>
    </source>
</evidence>
<organism evidence="3 4">
    <name type="scientific">Reticulomyxa filosa</name>
    <dbReference type="NCBI Taxonomy" id="46433"/>
    <lineage>
        <taxon>Eukaryota</taxon>
        <taxon>Sar</taxon>
        <taxon>Rhizaria</taxon>
        <taxon>Retaria</taxon>
        <taxon>Foraminifera</taxon>
        <taxon>Monothalamids</taxon>
        <taxon>Reticulomyxidae</taxon>
        <taxon>Reticulomyxa</taxon>
    </lineage>
</organism>
<evidence type="ECO:0000313" key="4">
    <source>
        <dbReference type="Proteomes" id="UP000023152"/>
    </source>
</evidence>
<comment type="caution">
    <text evidence="3">The sequence shown here is derived from an EMBL/GenBank/DDBJ whole genome shotgun (WGS) entry which is preliminary data.</text>
</comment>
<dbReference type="Proteomes" id="UP000023152">
    <property type="component" value="Unassembled WGS sequence"/>
</dbReference>
<sequence length="118" mass="13320">MSQALDSEVGNEENTNTSDSRELTRKEKLYIFTANVQKKTQAMSKDAVAKSKNRLSLAGQLKQARISFERYLHPKIFDQEIKEEEIIPKWVLAKAKGIVFLTVIKAGFLFAGIAYALL</sequence>
<protein>
    <submittedName>
        <fullName evidence="3">Uncharacterized protein</fullName>
    </submittedName>
</protein>
<keyword evidence="4" id="KW-1185">Reference proteome</keyword>
<proteinExistence type="predicted"/>
<reference evidence="3 4" key="1">
    <citation type="journal article" date="2013" name="Curr. Biol.">
        <title>The Genome of the Foraminiferan Reticulomyxa filosa.</title>
        <authorList>
            <person name="Glockner G."/>
            <person name="Hulsmann N."/>
            <person name="Schleicher M."/>
            <person name="Noegel A.A."/>
            <person name="Eichinger L."/>
            <person name="Gallinger C."/>
            <person name="Pawlowski J."/>
            <person name="Sierra R."/>
            <person name="Euteneuer U."/>
            <person name="Pillet L."/>
            <person name="Moustafa A."/>
            <person name="Platzer M."/>
            <person name="Groth M."/>
            <person name="Szafranski K."/>
            <person name="Schliwa M."/>
        </authorList>
    </citation>
    <scope>NUCLEOTIDE SEQUENCE [LARGE SCALE GENOMIC DNA]</scope>
</reference>
<evidence type="ECO:0000256" key="1">
    <source>
        <dbReference type="SAM" id="MobiDB-lite"/>
    </source>
</evidence>
<accession>X6NDD1</accession>
<feature type="region of interest" description="Disordered" evidence="1">
    <location>
        <begin position="1"/>
        <end position="22"/>
    </location>
</feature>
<keyword evidence="2" id="KW-0812">Transmembrane</keyword>
<evidence type="ECO:0000256" key="2">
    <source>
        <dbReference type="SAM" id="Phobius"/>
    </source>
</evidence>
<keyword evidence="2" id="KW-1133">Transmembrane helix</keyword>
<gene>
    <name evidence="3" type="ORF">RFI_13163</name>
</gene>
<keyword evidence="2" id="KW-0472">Membrane</keyword>
<dbReference type="OrthoDB" id="443981at2759"/>
<name>X6NDD1_RETFI</name>